<reference evidence="1 2" key="1">
    <citation type="submission" date="2024-06" db="EMBL/GenBank/DDBJ databases">
        <title>Genome of Rhodovulum iodosum, a marine photoferrotroph.</title>
        <authorList>
            <person name="Bianchini G."/>
            <person name="Nikeleit V."/>
            <person name="Kappler A."/>
            <person name="Bryce C."/>
            <person name="Sanchez-Baracaldo P."/>
        </authorList>
    </citation>
    <scope>NUCLEOTIDE SEQUENCE [LARGE SCALE GENOMIC DNA]</scope>
    <source>
        <strain evidence="1 2">UT/N1</strain>
    </source>
</reference>
<dbReference type="RefSeq" id="WP_125407775.1">
    <property type="nucleotide sequence ID" value="NZ_JBEHHI010000001.1"/>
</dbReference>
<name>A0ABV3XPS0_9RHOB</name>
<evidence type="ECO:0000313" key="1">
    <source>
        <dbReference type="EMBL" id="MEX5727327.1"/>
    </source>
</evidence>
<comment type="caution">
    <text evidence="1">The sequence shown here is derived from an EMBL/GenBank/DDBJ whole genome shotgun (WGS) entry which is preliminary data.</text>
</comment>
<organism evidence="1 2">
    <name type="scientific">Rhodovulum iodosum</name>
    <dbReference type="NCBI Taxonomy" id="68291"/>
    <lineage>
        <taxon>Bacteria</taxon>
        <taxon>Pseudomonadati</taxon>
        <taxon>Pseudomonadota</taxon>
        <taxon>Alphaproteobacteria</taxon>
        <taxon>Rhodobacterales</taxon>
        <taxon>Paracoccaceae</taxon>
        <taxon>Rhodovulum</taxon>
    </lineage>
</organism>
<evidence type="ECO:0000313" key="2">
    <source>
        <dbReference type="Proteomes" id="UP001560019"/>
    </source>
</evidence>
<proteinExistence type="predicted"/>
<evidence type="ECO:0008006" key="3">
    <source>
        <dbReference type="Google" id="ProtNLM"/>
    </source>
</evidence>
<accession>A0ABV3XPS0</accession>
<sequence>MLYILTPGRIANPGVLKIRKAPRKLIEKGLGLLPRGMPLSGMFWRIFLEFSFPRYLLALAPFPILLLAFPDFALPLAQAPALLFLAIYMVEYHYLSYGNPEKRKALADETERARALDLVQVRSRKVLTQIAAGRKLQAGTLHLVVEQSGLARVVPLTMVSVQYENDGVEVLQLSPEEEKLIEDTLFDKELDERFLHRVNISENKYMRSVELDPKSVSAHARLAAMAG</sequence>
<dbReference type="EMBL" id="JBEHHI010000001">
    <property type="protein sequence ID" value="MEX5727327.1"/>
    <property type="molecule type" value="Genomic_DNA"/>
</dbReference>
<protein>
    <recommendedName>
        <fullName evidence="3">DUF304 domain-containing protein</fullName>
    </recommendedName>
</protein>
<dbReference type="Proteomes" id="UP001560019">
    <property type="component" value="Unassembled WGS sequence"/>
</dbReference>
<keyword evidence="2" id="KW-1185">Reference proteome</keyword>
<gene>
    <name evidence="1" type="ORF">Ga0609869_000680</name>
</gene>